<dbReference type="GO" id="GO:0016746">
    <property type="term" value="F:acyltransferase activity"/>
    <property type="evidence" value="ECO:0007669"/>
    <property type="project" value="UniProtKB-KW"/>
</dbReference>
<feature type="compositionally biased region" description="Low complexity" evidence="1">
    <location>
        <begin position="445"/>
        <end position="461"/>
    </location>
</feature>
<dbReference type="RefSeq" id="WP_258799726.1">
    <property type="nucleotide sequence ID" value="NZ_JANTHX010000008.1"/>
</dbReference>
<keyword evidence="4" id="KW-0808">Transferase</keyword>
<reference evidence="4 5" key="1">
    <citation type="submission" date="2022-08" db="EMBL/GenBank/DDBJ databases">
        <authorList>
            <person name="Li F."/>
        </authorList>
    </citation>
    <scope>NUCLEOTIDE SEQUENCE [LARGE SCALE GENOMIC DNA]</scope>
    <source>
        <strain evidence="4 5">10F1B-8-1</strain>
    </source>
</reference>
<evidence type="ECO:0000256" key="1">
    <source>
        <dbReference type="SAM" id="MobiDB-lite"/>
    </source>
</evidence>
<sequence>MTTAQPDRRGIDLDRRDLTLDLARVFCVLLVVVVHLLFVGVGPDADGGLAISRPLEQQPWFWIATWFGQVMPLFFVVGGFATATSLRGHRSRAADADRGRAEADRAFLHARIQRLARPALPLFVFLAAALGIATAIGVDPGLLDAVATGVGSPLWFLCAYLICQLAAPFLLDRHERAPRATVAVLAGAVVLVDVAQFAIPGAPLDPAGMSVLGYLNLLFVWPLVQQLGFWYADGAFARRRGWQLLLIAVACWTSLVPLTLWGPYSADMLTNLNPPTVPLVVLGLGQAALLQLLKTPLTALMRTRAMRGIVFALGSRLMTIYLWHLPLILALAGLGLVIPGAAPAPGSGFWWASRPLVYLLVFGLLFLLSLALGRLERPGAVVRPAAAAVLGLASLATIAPTAAITISGLDLVLAVSGALGFTLAVLLLGVGQKPTSKPASPKPASPKSAAPKPASGSDPASVSDAALS</sequence>
<evidence type="ECO:0000259" key="3">
    <source>
        <dbReference type="Pfam" id="PF01757"/>
    </source>
</evidence>
<organism evidence="4 5">
    <name type="scientific">Protaetiibacter mangrovi</name>
    <dbReference type="NCBI Taxonomy" id="2970926"/>
    <lineage>
        <taxon>Bacteria</taxon>
        <taxon>Bacillati</taxon>
        <taxon>Actinomycetota</taxon>
        <taxon>Actinomycetes</taxon>
        <taxon>Micrococcales</taxon>
        <taxon>Microbacteriaceae</taxon>
        <taxon>Protaetiibacter</taxon>
    </lineage>
</organism>
<feature type="transmembrane region" description="Helical" evidence="2">
    <location>
        <begin position="211"/>
        <end position="232"/>
    </location>
</feature>
<keyword evidence="5" id="KW-1185">Reference proteome</keyword>
<feature type="transmembrane region" description="Helical" evidence="2">
    <location>
        <begin position="21"/>
        <end position="40"/>
    </location>
</feature>
<feature type="transmembrane region" description="Helical" evidence="2">
    <location>
        <begin position="385"/>
        <end position="405"/>
    </location>
</feature>
<feature type="transmembrane region" description="Helical" evidence="2">
    <location>
        <begin position="244"/>
        <end position="264"/>
    </location>
</feature>
<evidence type="ECO:0000313" key="4">
    <source>
        <dbReference type="EMBL" id="MCS0500547.1"/>
    </source>
</evidence>
<feature type="transmembrane region" description="Helical" evidence="2">
    <location>
        <begin position="119"/>
        <end position="138"/>
    </location>
</feature>
<gene>
    <name evidence="4" type="ORF">NUH29_13415</name>
</gene>
<evidence type="ECO:0000313" key="5">
    <source>
        <dbReference type="Proteomes" id="UP001205337"/>
    </source>
</evidence>
<keyword evidence="2" id="KW-0812">Transmembrane</keyword>
<feature type="transmembrane region" description="Helical" evidence="2">
    <location>
        <begin position="411"/>
        <end position="430"/>
    </location>
</feature>
<accession>A0ABT1ZIN0</accession>
<feature type="transmembrane region" description="Helical" evidence="2">
    <location>
        <begin position="321"/>
        <end position="344"/>
    </location>
</feature>
<dbReference type="InterPro" id="IPR002656">
    <property type="entry name" value="Acyl_transf_3_dom"/>
</dbReference>
<evidence type="ECO:0000256" key="2">
    <source>
        <dbReference type="SAM" id="Phobius"/>
    </source>
</evidence>
<dbReference type="Proteomes" id="UP001205337">
    <property type="component" value="Unassembled WGS sequence"/>
</dbReference>
<feature type="transmembrane region" description="Helical" evidence="2">
    <location>
        <begin position="150"/>
        <end position="171"/>
    </location>
</feature>
<feature type="region of interest" description="Disordered" evidence="1">
    <location>
        <begin position="432"/>
        <end position="468"/>
    </location>
</feature>
<feature type="transmembrane region" description="Helical" evidence="2">
    <location>
        <begin position="60"/>
        <end position="83"/>
    </location>
</feature>
<name>A0ABT1ZIN0_9MICO</name>
<dbReference type="EMBL" id="JANTHX010000008">
    <property type="protein sequence ID" value="MCS0500547.1"/>
    <property type="molecule type" value="Genomic_DNA"/>
</dbReference>
<feature type="domain" description="Acyltransferase 3" evidence="3">
    <location>
        <begin position="20"/>
        <end position="373"/>
    </location>
</feature>
<feature type="transmembrane region" description="Helical" evidence="2">
    <location>
        <begin position="356"/>
        <end position="373"/>
    </location>
</feature>
<protein>
    <submittedName>
        <fullName evidence="4">Acyltransferase</fullName>
    </submittedName>
</protein>
<keyword evidence="2" id="KW-1133">Transmembrane helix</keyword>
<keyword evidence="4" id="KW-0012">Acyltransferase</keyword>
<comment type="caution">
    <text evidence="4">The sequence shown here is derived from an EMBL/GenBank/DDBJ whole genome shotgun (WGS) entry which is preliminary data.</text>
</comment>
<feature type="transmembrane region" description="Helical" evidence="2">
    <location>
        <begin position="276"/>
        <end position="300"/>
    </location>
</feature>
<feature type="transmembrane region" description="Helical" evidence="2">
    <location>
        <begin position="180"/>
        <end position="199"/>
    </location>
</feature>
<proteinExistence type="predicted"/>
<keyword evidence="2" id="KW-0472">Membrane</keyword>
<dbReference type="Pfam" id="PF01757">
    <property type="entry name" value="Acyl_transf_3"/>
    <property type="match status" value="1"/>
</dbReference>